<evidence type="ECO:0000313" key="2">
    <source>
        <dbReference type="EMBL" id="KAH7404699.1"/>
    </source>
</evidence>
<dbReference type="CDD" id="cd22645">
    <property type="entry name" value="BIC1_CID"/>
    <property type="match status" value="1"/>
</dbReference>
<organism evidence="2 3">
    <name type="scientific">Ceratopteris richardii</name>
    <name type="common">Triangle waterfern</name>
    <dbReference type="NCBI Taxonomy" id="49495"/>
    <lineage>
        <taxon>Eukaryota</taxon>
        <taxon>Viridiplantae</taxon>
        <taxon>Streptophyta</taxon>
        <taxon>Embryophyta</taxon>
        <taxon>Tracheophyta</taxon>
        <taxon>Polypodiopsida</taxon>
        <taxon>Polypodiidae</taxon>
        <taxon>Polypodiales</taxon>
        <taxon>Pteridineae</taxon>
        <taxon>Pteridaceae</taxon>
        <taxon>Parkerioideae</taxon>
        <taxon>Ceratopteris</taxon>
    </lineage>
</organism>
<sequence length="206" mass="22333">MVCSRSISSPSDERSSSPLGSLSLASVQLKPPRPSILSSLMKSSPITFVKETALPMDSSPNSPKMSPTGSHSQHVEVICSSLNVVTPGLITLSGNCAEYTEFAVTASKVSEEAPSFAGVDDVEEVDGKDKAIENSPRLACGRQRLQEYRMQMSGKVVIPDSWGREEQLQDWVTYGIVEDALRPAGLMAARAALVNECQRHPRQVWK</sequence>
<feature type="region of interest" description="Disordered" evidence="1">
    <location>
        <begin position="1"/>
        <end position="21"/>
    </location>
</feature>
<dbReference type="AlphaFoldDB" id="A0A8T2T6Y2"/>
<protein>
    <submittedName>
        <fullName evidence="2">Uncharacterized protein</fullName>
    </submittedName>
</protein>
<dbReference type="GO" id="GO:0009785">
    <property type="term" value="P:blue light signaling pathway"/>
    <property type="evidence" value="ECO:0007669"/>
    <property type="project" value="InterPro"/>
</dbReference>
<evidence type="ECO:0000256" key="1">
    <source>
        <dbReference type="SAM" id="MobiDB-lite"/>
    </source>
</evidence>
<dbReference type="OrthoDB" id="672067at2759"/>
<gene>
    <name evidence="2" type="ORF">KP509_15G039100</name>
</gene>
<accession>A0A8T2T6Y2</accession>
<evidence type="ECO:0000313" key="3">
    <source>
        <dbReference type="Proteomes" id="UP000825935"/>
    </source>
</evidence>
<keyword evidence="3" id="KW-1185">Reference proteome</keyword>
<name>A0A8T2T6Y2_CERRI</name>
<dbReference type="InterPro" id="IPR040374">
    <property type="entry name" value="BIC"/>
</dbReference>
<dbReference type="Proteomes" id="UP000825935">
    <property type="component" value="Chromosome 15"/>
</dbReference>
<dbReference type="PANTHER" id="PTHR34207:SF2">
    <property type="entry name" value="PROTEIN BIC1"/>
    <property type="match status" value="1"/>
</dbReference>
<reference evidence="2" key="1">
    <citation type="submission" date="2021-08" db="EMBL/GenBank/DDBJ databases">
        <title>WGS assembly of Ceratopteris richardii.</title>
        <authorList>
            <person name="Marchant D.B."/>
            <person name="Chen G."/>
            <person name="Jenkins J."/>
            <person name="Shu S."/>
            <person name="Leebens-Mack J."/>
            <person name="Grimwood J."/>
            <person name="Schmutz J."/>
            <person name="Soltis P."/>
            <person name="Soltis D."/>
            <person name="Chen Z.-H."/>
        </authorList>
    </citation>
    <scope>NUCLEOTIDE SEQUENCE</scope>
    <source>
        <strain evidence="2">Whitten #5841</strain>
        <tissue evidence="2">Leaf</tissue>
    </source>
</reference>
<dbReference type="EMBL" id="CM035420">
    <property type="protein sequence ID" value="KAH7404699.1"/>
    <property type="molecule type" value="Genomic_DNA"/>
</dbReference>
<proteinExistence type="predicted"/>
<dbReference type="PANTHER" id="PTHR34207">
    <property type="entry name" value="PROTEIN BIC1"/>
    <property type="match status" value="1"/>
</dbReference>
<comment type="caution">
    <text evidence="2">The sequence shown here is derived from an EMBL/GenBank/DDBJ whole genome shotgun (WGS) entry which is preliminary data.</text>
</comment>